<dbReference type="InterPro" id="IPR014755">
    <property type="entry name" value="Cu-Rt/internalin_Ig-like"/>
</dbReference>
<gene>
    <name evidence="8" type="ORF">F6B40_01775</name>
</gene>
<keyword evidence="6" id="KW-0812">Transmembrane</keyword>
<keyword evidence="6" id="KW-1133">Transmembrane helix</keyword>
<protein>
    <submittedName>
        <fullName evidence="8">Copper resistance protein CopC</fullName>
    </submittedName>
</protein>
<evidence type="ECO:0000256" key="2">
    <source>
        <dbReference type="ARBA" id="ARBA00022723"/>
    </source>
</evidence>
<evidence type="ECO:0000256" key="4">
    <source>
        <dbReference type="ARBA" id="ARBA00023008"/>
    </source>
</evidence>
<dbReference type="GO" id="GO:0005507">
    <property type="term" value="F:copper ion binding"/>
    <property type="evidence" value="ECO:0007669"/>
    <property type="project" value="InterPro"/>
</dbReference>
<reference evidence="9" key="1">
    <citation type="submission" date="2019-09" db="EMBL/GenBank/DDBJ databases">
        <title>Mumia zhuanghuii sp. nov. isolated from the intestinal contents of plateau pika (Ochotona curzoniae) in the Qinghai-Tibet plateau of China.</title>
        <authorList>
            <person name="Tian Z."/>
        </authorList>
    </citation>
    <scope>NUCLEOTIDE SEQUENCE [LARGE SCALE GENOMIC DNA]</scope>
    <source>
        <strain evidence="9">L-033</strain>
    </source>
</reference>
<evidence type="ECO:0000256" key="5">
    <source>
        <dbReference type="SAM" id="MobiDB-lite"/>
    </source>
</evidence>
<evidence type="ECO:0000259" key="7">
    <source>
        <dbReference type="Pfam" id="PF04234"/>
    </source>
</evidence>
<feature type="transmembrane region" description="Helical" evidence="6">
    <location>
        <begin position="149"/>
        <end position="171"/>
    </location>
</feature>
<comment type="subcellular location">
    <subcellularLocation>
        <location evidence="1">Cell envelope</location>
    </subcellularLocation>
</comment>
<dbReference type="SUPFAM" id="SSF81296">
    <property type="entry name" value="E set domains"/>
    <property type="match status" value="1"/>
</dbReference>
<keyword evidence="6" id="KW-0472">Membrane</keyword>
<keyword evidence="3" id="KW-0732">Signal</keyword>
<dbReference type="EMBL" id="VYUY01000003">
    <property type="protein sequence ID" value="KAA9136023.1"/>
    <property type="molecule type" value="Genomic_DNA"/>
</dbReference>
<feature type="region of interest" description="Disordered" evidence="5">
    <location>
        <begin position="1"/>
        <end position="20"/>
    </location>
</feature>
<comment type="caution">
    <text evidence="8">The sequence shown here is derived from an EMBL/GenBank/DDBJ whole genome shotgun (WGS) entry which is preliminary data.</text>
</comment>
<dbReference type="GO" id="GO:0030313">
    <property type="term" value="C:cell envelope"/>
    <property type="evidence" value="ECO:0007669"/>
    <property type="project" value="UniProtKB-SubCell"/>
</dbReference>
<dbReference type="Gene3D" id="2.60.40.1220">
    <property type="match status" value="1"/>
</dbReference>
<dbReference type="GO" id="GO:0006825">
    <property type="term" value="P:copper ion transport"/>
    <property type="evidence" value="ECO:0007669"/>
    <property type="project" value="InterPro"/>
</dbReference>
<dbReference type="PANTHER" id="PTHR34820">
    <property type="entry name" value="INNER MEMBRANE PROTEIN YEBZ"/>
    <property type="match status" value="1"/>
</dbReference>
<dbReference type="InterPro" id="IPR007348">
    <property type="entry name" value="CopC_dom"/>
</dbReference>
<keyword evidence="2" id="KW-0479">Metal-binding</keyword>
<evidence type="ECO:0000256" key="6">
    <source>
        <dbReference type="SAM" id="Phobius"/>
    </source>
</evidence>
<dbReference type="InterPro" id="IPR032694">
    <property type="entry name" value="CopC/D"/>
</dbReference>
<dbReference type="GO" id="GO:0005886">
    <property type="term" value="C:plasma membrane"/>
    <property type="evidence" value="ECO:0007669"/>
    <property type="project" value="TreeGrafter"/>
</dbReference>
<proteinExistence type="predicted"/>
<feature type="region of interest" description="Disordered" evidence="5">
    <location>
        <begin position="108"/>
        <end position="131"/>
    </location>
</feature>
<name>A0A5N0TLH9_9MICO</name>
<accession>A0A5N0TLH9</accession>
<feature type="domain" description="CopC" evidence="7">
    <location>
        <begin position="10"/>
        <end position="104"/>
    </location>
</feature>
<evidence type="ECO:0000256" key="3">
    <source>
        <dbReference type="ARBA" id="ARBA00022729"/>
    </source>
</evidence>
<dbReference type="Pfam" id="PF04234">
    <property type="entry name" value="CopC"/>
    <property type="match status" value="1"/>
</dbReference>
<sequence length="193" mass="19597">MVSASPAAAHDELVSTDPAAGSTVDALPAQLTLGYSAELLSQGSGTVVEVTDAAGASLTDGEPTVDGAVVVQSLAGDAEGTVTVVWRVVSSDGHPIAGEFSFEVAAAAPAETPTAEPAATPSETAESTPEPTMTTLVVDEDTDEPASPLPWVIGAIVLVAVIVLVVWLLGARARQQKQLARDRTAGRTGRDER</sequence>
<keyword evidence="9" id="KW-1185">Reference proteome</keyword>
<dbReference type="Proteomes" id="UP000326838">
    <property type="component" value="Unassembled WGS sequence"/>
</dbReference>
<dbReference type="AlphaFoldDB" id="A0A5N0TLH9"/>
<evidence type="ECO:0000313" key="9">
    <source>
        <dbReference type="Proteomes" id="UP000326838"/>
    </source>
</evidence>
<dbReference type="InterPro" id="IPR014756">
    <property type="entry name" value="Ig_E-set"/>
</dbReference>
<dbReference type="PANTHER" id="PTHR34820:SF4">
    <property type="entry name" value="INNER MEMBRANE PROTEIN YEBZ"/>
    <property type="match status" value="1"/>
</dbReference>
<organism evidence="8 9">
    <name type="scientific">Microbacterium caowuchunii</name>
    <dbReference type="NCBI Taxonomy" id="2614638"/>
    <lineage>
        <taxon>Bacteria</taxon>
        <taxon>Bacillati</taxon>
        <taxon>Actinomycetota</taxon>
        <taxon>Actinomycetes</taxon>
        <taxon>Micrococcales</taxon>
        <taxon>Microbacteriaceae</taxon>
        <taxon>Microbacterium</taxon>
    </lineage>
</organism>
<dbReference type="GO" id="GO:0046688">
    <property type="term" value="P:response to copper ion"/>
    <property type="evidence" value="ECO:0007669"/>
    <property type="project" value="InterPro"/>
</dbReference>
<evidence type="ECO:0000256" key="1">
    <source>
        <dbReference type="ARBA" id="ARBA00004196"/>
    </source>
</evidence>
<evidence type="ECO:0000313" key="8">
    <source>
        <dbReference type="EMBL" id="KAA9136023.1"/>
    </source>
</evidence>
<dbReference type="GO" id="GO:0042597">
    <property type="term" value="C:periplasmic space"/>
    <property type="evidence" value="ECO:0007669"/>
    <property type="project" value="InterPro"/>
</dbReference>
<keyword evidence="4" id="KW-0186">Copper</keyword>